<accession>A0A5M9KAX0</accession>
<evidence type="ECO:0000313" key="3">
    <source>
        <dbReference type="Proteomes" id="UP000322873"/>
    </source>
</evidence>
<keyword evidence="3" id="KW-1185">Reference proteome</keyword>
<keyword evidence="1" id="KW-0472">Membrane</keyword>
<feature type="transmembrane region" description="Helical" evidence="1">
    <location>
        <begin position="12"/>
        <end position="37"/>
    </location>
</feature>
<gene>
    <name evidence="2" type="ORF">EYC84_007225</name>
</gene>
<dbReference type="Proteomes" id="UP000322873">
    <property type="component" value="Unassembled WGS sequence"/>
</dbReference>
<organism evidence="2 3">
    <name type="scientific">Monilinia fructicola</name>
    <name type="common">Brown rot fungus</name>
    <name type="synonym">Ciboria fructicola</name>
    <dbReference type="NCBI Taxonomy" id="38448"/>
    <lineage>
        <taxon>Eukaryota</taxon>
        <taxon>Fungi</taxon>
        <taxon>Dikarya</taxon>
        <taxon>Ascomycota</taxon>
        <taxon>Pezizomycotina</taxon>
        <taxon>Leotiomycetes</taxon>
        <taxon>Helotiales</taxon>
        <taxon>Sclerotiniaceae</taxon>
        <taxon>Monilinia</taxon>
    </lineage>
</organism>
<keyword evidence="1" id="KW-1133">Transmembrane helix</keyword>
<comment type="caution">
    <text evidence="2">The sequence shown here is derived from an EMBL/GenBank/DDBJ whole genome shotgun (WGS) entry which is preliminary data.</text>
</comment>
<dbReference type="EMBL" id="VICG01000001">
    <property type="protein sequence ID" value="KAA8577242.1"/>
    <property type="molecule type" value="Genomic_DNA"/>
</dbReference>
<keyword evidence="1" id="KW-0812">Transmembrane</keyword>
<evidence type="ECO:0000313" key="2">
    <source>
        <dbReference type="EMBL" id="KAA8577242.1"/>
    </source>
</evidence>
<name>A0A5M9KAX0_MONFR</name>
<dbReference type="AlphaFoldDB" id="A0A5M9KAX0"/>
<proteinExistence type="predicted"/>
<evidence type="ECO:0000256" key="1">
    <source>
        <dbReference type="SAM" id="Phobius"/>
    </source>
</evidence>
<reference evidence="2 3" key="1">
    <citation type="submission" date="2019-06" db="EMBL/GenBank/DDBJ databases">
        <title>Genome Sequence of the Brown Rot Fungal Pathogen Monilinia fructicola.</title>
        <authorList>
            <person name="De Miccolis Angelini R.M."/>
            <person name="Landi L."/>
            <person name="Abate D."/>
            <person name="Pollastro S."/>
            <person name="Romanazzi G."/>
            <person name="Faretra F."/>
        </authorList>
    </citation>
    <scope>NUCLEOTIDE SEQUENCE [LARGE SCALE GENOMIC DNA]</scope>
    <source>
        <strain evidence="2 3">Mfrc123</strain>
    </source>
</reference>
<protein>
    <submittedName>
        <fullName evidence="2">Uncharacterized protein</fullName>
    </submittedName>
</protein>
<sequence length="114" mass="12593">MPVTGYEGYVWYAIVFLFFCCFAILPLIPSSSVIAIITPCVSPNNYRTPSTISLNRISYGIMLHLALLARPHFTWGSSGFAAGVSTISTPTTIHIHTSTIVNFHPNHHPIIMYP</sequence>